<reference evidence="2 3" key="1">
    <citation type="submission" date="2020-08" db="EMBL/GenBank/DDBJ databases">
        <title>Genomic Encyclopedia of Type Strains, Phase IV (KMG-IV): sequencing the most valuable type-strain genomes for metagenomic binning, comparative biology and taxonomic classification.</title>
        <authorList>
            <person name="Goeker M."/>
        </authorList>
    </citation>
    <scope>NUCLEOTIDE SEQUENCE [LARGE SCALE GENOMIC DNA]</scope>
    <source>
        <strain evidence="2 3">DSM 29514</strain>
    </source>
</reference>
<proteinExistence type="predicted"/>
<evidence type="ECO:0000313" key="2">
    <source>
        <dbReference type="EMBL" id="MBB4145963.1"/>
    </source>
</evidence>
<organism evidence="2 3">
    <name type="scientific">Rhizobium rhizoryzae</name>
    <dbReference type="NCBI Taxonomy" id="451876"/>
    <lineage>
        <taxon>Bacteria</taxon>
        <taxon>Pseudomonadati</taxon>
        <taxon>Pseudomonadota</taxon>
        <taxon>Alphaproteobacteria</taxon>
        <taxon>Hyphomicrobiales</taxon>
        <taxon>Rhizobiaceae</taxon>
        <taxon>Rhizobium/Agrobacterium group</taxon>
        <taxon>Rhizobium</taxon>
    </lineage>
</organism>
<dbReference type="RefSeq" id="WP_165130587.1">
    <property type="nucleotide sequence ID" value="NZ_CP049248.1"/>
</dbReference>
<protein>
    <submittedName>
        <fullName evidence="2">Uncharacterized protein</fullName>
    </submittedName>
</protein>
<keyword evidence="1" id="KW-0812">Transmembrane</keyword>
<comment type="caution">
    <text evidence="2">The sequence shown here is derived from an EMBL/GenBank/DDBJ whole genome shotgun (WGS) entry which is preliminary data.</text>
</comment>
<name>A0A7W6PSW0_9HYPH</name>
<dbReference type="EMBL" id="JACIEC010000015">
    <property type="protein sequence ID" value="MBB4145963.1"/>
    <property type="molecule type" value="Genomic_DNA"/>
</dbReference>
<evidence type="ECO:0000313" key="3">
    <source>
        <dbReference type="Proteomes" id="UP000519897"/>
    </source>
</evidence>
<keyword evidence="1" id="KW-0472">Membrane</keyword>
<keyword evidence="1" id="KW-1133">Transmembrane helix</keyword>
<evidence type="ECO:0000256" key="1">
    <source>
        <dbReference type="SAM" id="Phobius"/>
    </source>
</evidence>
<keyword evidence="3" id="KW-1185">Reference proteome</keyword>
<dbReference type="AlphaFoldDB" id="A0A7W6PSW0"/>
<gene>
    <name evidence="2" type="ORF">GGQ72_004531</name>
</gene>
<accession>A0A7W6PSW0</accession>
<dbReference type="Proteomes" id="UP000519897">
    <property type="component" value="Unassembled WGS sequence"/>
</dbReference>
<sequence length="50" mass="5804">MAIRVQIIVLLTGFLMWCGIFLVTRDVYRTGHAYGIIPNLHIKERLSNIF</sequence>
<feature type="transmembrane region" description="Helical" evidence="1">
    <location>
        <begin position="6"/>
        <end position="24"/>
    </location>
</feature>